<comment type="caution">
    <text evidence="2">The sequence shown here is derived from an EMBL/GenBank/DDBJ whole genome shotgun (WGS) entry which is preliminary data.</text>
</comment>
<proteinExistence type="predicted"/>
<evidence type="ECO:0000313" key="2">
    <source>
        <dbReference type="EMBL" id="NUB45750.1"/>
    </source>
</evidence>
<dbReference type="InterPro" id="IPR029057">
    <property type="entry name" value="PRTase-like"/>
</dbReference>
<dbReference type="Gene3D" id="3.40.50.2020">
    <property type="match status" value="1"/>
</dbReference>
<dbReference type="Pfam" id="PF00156">
    <property type="entry name" value="Pribosyltran"/>
    <property type="match status" value="1"/>
</dbReference>
<evidence type="ECO:0000313" key="3">
    <source>
        <dbReference type="Proteomes" id="UP000484076"/>
    </source>
</evidence>
<dbReference type="SUPFAM" id="SSF53271">
    <property type="entry name" value="PRTase-like"/>
    <property type="match status" value="1"/>
</dbReference>
<name>A0A8X8KQ29_9RHOB</name>
<accession>A0A8X8KQ29</accession>
<dbReference type="InterPro" id="IPR000836">
    <property type="entry name" value="PRTase_dom"/>
</dbReference>
<dbReference type="RefSeq" id="WP_152827598.1">
    <property type="nucleotide sequence ID" value="NZ_WHUT02000009.1"/>
</dbReference>
<organism evidence="2 3">
    <name type="scientific">Fertoeibacter niger</name>
    <dbReference type="NCBI Taxonomy" id="2656921"/>
    <lineage>
        <taxon>Bacteria</taxon>
        <taxon>Pseudomonadati</taxon>
        <taxon>Pseudomonadota</taxon>
        <taxon>Alphaproteobacteria</taxon>
        <taxon>Rhodobacterales</taxon>
        <taxon>Paracoccaceae</taxon>
        <taxon>Fertoeibacter</taxon>
    </lineage>
</organism>
<gene>
    <name evidence="2" type="ORF">GEU84_015230</name>
</gene>
<dbReference type="AlphaFoldDB" id="A0A8X8KQ29"/>
<dbReference type="CDD" id="cd06223">
    <property type="entry name" value="PRTases_typeI"/>
    <property type="match status" value="1"/>
</dbReference>
<feature type="domain" description="Phosphoribosyltransferase" evidence="1">
    <location>
        <begin position="61"/>
        <end position="179"/>
    </location>
</feature>
<dbReference type="PANTHER" id="PTHR43218">
    <property type="entry name" value="PHOSPHORIBOSYLTRANSFERASE-RELATED"/>
    <property type="match status" value="1"/>
</dbReference>
<dbReference type="PANTHER" id="PTHR43218:SF1">
    <property type="entry name" value="PHOSPHORIBOSYLTRANSFERASE"/>
    <property type="match status" value="1"/>
</dbReference>
<dbReference type="NCBIfam" id="NF004689">
    <property type="entry name" value="PRK06031.1"/>
    <property type="match status" value="1"/>
</dbReference>
<reference evidence="2" key="1">
    <citation type="submission" date="2020-05" db="EMBL/GenBank/DDBJ databases">
        <title>Fertoebacter nigrum gen. nov., sp. nov., a new member of the family Rhodobacteraceae.</title>
        <authorList>
            <person name="Szuroczki S."/>
            <person name="Abbaszade G."/>
            <person name="Buni D."/>
            <person name="Schumann P."/>
            <person name="Toth E."/>
        </authorList>
    </citation>
    <scope>NUCLEOTIDE SEQUENCE</scope>
    <source>
        <strain evidence="2">RG-N-1a</strain>
    </source>
</reference>
<sequence length="225" mass="23858">MTFAPLDMWQELYPPGTWPEGPLAGQDVYAATLPDGRQILLPIRVLPGGAGRAVASLILNQASFAVLDALCDAVVAALEAVPAVVVGLPTLGLPLAEGLARRLGHARMVPLSTSRKFWYDDALSEPISSITSPGQMKRLYLDPRMLPLLADRPVLLVDDVISTGTSIAAALRLLSRARVMPGAIAAAMMQGEVWRDRLAETAPSLPVTSAIRTPILGRGPAGWLV</sequence>
<dbReference type="EMBL" id="WHUT02000009">
    <property type="protein sequence ID" value="NUB45750.1"/>
    <property type="molecule type" value="Genomic_DNA"/>
</dbReference>
<dbReference type="GO" id="GO:0016757">
    <property type="term" value="F:glycosyltransferase activity"/>
    <property type="evidence" value="ECO:0007669"/>
    <property type="project" value="UniProtKB-KW"/>
</dbReference>
<keyword evidence="3" id="KW-1185">Reference proteome</keyword>
<keyword evidence="2" id="KW-0808">Transferase</keyword>
<protein>
    <submittedName>
        <fullName evidence="2">Phosphoribosyltransferase</fullName>
    </submittedName>
</protein>
<keyword evidence="2" id="KW-0328">Glycosyltransferase</keyword>
<dbReference type="Proteomes" id="UP000484076">
    <property type="component" value="Unassembled WGS sequence"/>
</dbReference>
<evidence type="ECO:0000259" key="1">
    <source>
        <dbReference type="Pfam" id="PF00156"/>
    </source>
</evidence>